<feature type="domain" description="Response regulatory" evidence="2">
    <location>
        <begin position="3"/>
        <end position="119"/>
    </location>
</feature>
<feature type="modified residue" description="4-aspartylphosphate" evidence="1">
    <location>
        <position position="54"/>
    </location>
</feature>
<gene>
    <name evidence="3" type="ORF">J0A67_11510</name>
</gene>
<dbReference type="Gene3D" id="3.40.50.2300">
    <property type="match status" value="1"/>
</dbReference>
<dbReference type="SMART" id="SM00448">
    <property type="entry name" value="REC"/>
    <property type="match status" value="1"/>
</dbReference>
<evidence type="ECO:0000313" key="4">
    <source>
        <dbReference type="Proteomes" id="UP000664698"/>
    </source>
</evidence>
<name>A0ABS3BQB1_9BACT</name>
<sequence length="122" mass="13658">MAIVVYLDDDKIQHLLMKKLMKIYLPDCSVAVFGEPEVLDSWLAENHVDLILSDLNFETSSGWDWVASFGAKSKAPIVFVTASSSSEDRRKASHFKEVKAVMEKPISEENWNTLAGLIEGLN</sequence>
<evidence type="ECO:0000313" key="3">
    <source>
        <dbReference type="EMBL" id="MBN7801492.1"/>
    </source>
</evidence>
<dbReference type="Pfam" id="PF00072">
    <property type="entry name" value="Response_reg"/>
    <property type="match status" value="1"/>
</dbReference>
<keyword evidence="4" id="KW-1185">Reference proteome</keyword>
<dbReference type="PROSITE" id="PS50110">
    <property type="entry name" value="RESPONSE_REGULATORY"/>
    <property type="match status" value="1"/>
</dbReference>
<dbReference type="RefSeq" id="WP_206569477.1">
    <property type="nucleotide sequence ID" value="NZ_JAFKCW010000002.1"/>
</dbReference>
<keyword evidence="1" id="KW-0597">Phosphoprotein</keyword>
<accession>A0ABS3BQB1</accession>
<comment type="caution">
    <text evidence="3">The sequence shown here is derived from an EMBL/GenBank/DDBJ whole genome shotgun (WGS) entry which is preliminary data.</text>
</comment>
<dbReference type="SUPFAM" id="SSF52172">
    <property type="entry name" value="CheY-like"/>
    <property type="match status" value="1"/>
</dbReference>
<protein>
    <submittedName>
        <fullName evidence="3">Response regulator</fullName>
    </submittedName>
</protein>
<dbReference type="Proteomes" id="UP000664698">
    <property type="component" value="Unassembled WGS sequence"/>
</dbReference>
<organism evidence="3 4">
    <name type="scientific">Algoriphagus aestuariicola</name>
    <dbReference type="NCBI Taxonomy" id="1852016"/>
    <lineage>
        <taxon>Bacteria</taxon>
        <taxon>Pseudomonadati</taxon>
        <taxon>Bacteroidota</taxon>
        <taxon>Cytophagia</taxon>
        <taxon>Cytophagales</taxon>
        <taxon>Cyclobacteriaceae</taxon>
        <taxon>Algoriphagus</taxon>
    </lineage>
</organism>
<dbReference type="InterPro" id="IPR001789">
    <property type="entry name" value="Sig_transdc_resp-reg_receiver"/>
</dbReference>
<dbReference type="InterPro" id="IPR011006">
    <property type="entry name" value="CheY-like_superfamily"/>
</dbReference>
<evidence type="ECO:0000259" key="2">
    <source>
        <dbReference type="PROSITE" id="PS50110"/>
    </source>
</evidence>
<reference evidence="3 4" key="1">
    <citation type="submission" date="2021-03" db="EMBL/GenBank/DDBJ databases">
        <title>novel species isolated from a fishpond in China.</title>
        <authorList>
            <person name="Lu H."/>
            <person name="Cai Z."/>
        </authorList>
    </citation>
    <scope>NUCLEOTIDE SEQUENCE [LARGE SCALE GENOMIC DNA]</scope>
    <source>
        <strain evidence="3 4">JCM 31546</strain>
    </source>
</reference>
<dbReference type="EMBL" id="JAFKCW010000002">
    <property type="protein sequence ID" value="MBN7801492.1"/>
    <property type="molecule type" value="Genomic_DNA"/>
</dbReference>
<proteinExistence type="predicted"/>
<evidence type="ECO:0000256" key="1">
    <source>
        <dbReference type="PROSITE-ProRule" id="PRU00169"/>
    </source>
</evidence>